<feature type="region of interest" description="Disordered" evidence="1">
    <location>
        <begin position="1"/>
        <end position="27"/>
    </location>
</feature>
<dbReference type="VEuPathDB" id="FungiDB:HCDG_08764"/>
<dbReference type="GO" id="GO:0016538">
    <property type="term" value="F:cyclin-dependent protein serine/threonine kinase regulator activity"/>
    <property type="evidence" value="ECO:0007669"/>
    <property type="project" value="InterPro"/>
</dbReference>
<dbReference type="OrthoDB" id="4951845at2759"/>
<feature type="compositionally biased region" description="Basic and acidic residues" evidence="1">
    <location>
        <begin position="349"/>
        <end position="359"/>
    </location>
</feature>
<dbReference type="EMBL" id="GG692435">
    <property type="protein sequence ID" value="EER37313.1"/>
    <property type="molecule type" value="Genomic_DNA"/>
</dbReference>
<name>C6HQU2_AJECH</name>
<evidence type="ECO:0000313" key="2">
    <source>
        <dbReference type="EMBL" id="EER37313.1"/>
    </source>
</evidence>
<dbReference type="Proteomes" id="UP000002624">
    <property type="component" value="Unassembled WGS sequence"/>
</dbReference>
<dbReference type="SUPFAM" id="SSF47954">
    <property type="entry name" value="Cyclin-like"/>
    <property type="match status" value="2"/>
</dbReference>
<feature type="region of interest" description="Disordered" evidence="1">
    <location>
        <begin position="322"/>
        <end position="359"/>
    </location>
</feature>
<gene>
    <name evidence="2" type="ORF">HCDG_08764</name>
</gene>
<reference evidence="3" key="1">
    <citation type="submission" date="2009-05" db="EMBL/GenBank/DDBJ databases">
        <title>The genome sequence of Ajellomyces capsulatus strain H143.</title>
        <authorList>
            <person name="Champion M."/>
            <person name="Cuomo C.A."/>
            <person name="Ma L.-J."/>
            <person name="Henn M.R."/>
            <person name="Sil A."/>
            <person name="Goldman B."/>
            <person name="Young S.K."/>
            <person name="Kodira C.D."/>
            <person name="Zeng Q."/>
            <person name="Koehrsen M."/>
            <person name="Alvarado L."/>
            <person name="Berlin A.M."/>
            <person name="Borenstein D."/>
            <person name="Chen Z."/>
            <person name="Engels R."/>
            <person name="Freedman E."/>
            <person name="Gellesch M."/>
            <person name="Goldberg J."/>
            <person name="Griggs A."/>
            <person name="Gujja S."/>
            <person name="Heiman D.I."/>
            <person name="Hepburn T.A."/>
            <person name="Howarth C."/>
            <person name="Jen D."/>
            <person name="Larson L."/>
            <person name="Lewis B."/>
            <person name="Mehta T."/>
            <person name="Park D."/>
            <person name="Pearson M."/>
            <person name="Roberts A."/>
            <person name="Saif S."/>
            <person name="Shea T.D."/>
            <person name="Shenoy N."/>
            <person name="Sisk P."/>
            <person name="Stolte C."/>
            <person name="Sykes S."/>
            <person name="Walk T."/>
            <person name="White J."/>
            <person name="Yandava C."/>
            <person name="Klein B."/>
            <person name="McEwen J.G."/>
            <person name="Puccia R."/>
            <person name="Goldman G.H."/>
            <person name="Felipe M.S."/>
            <person name="Nino-Vega G."/>
            <person name="San-Blas G."/>
            <person name="Taylor J.W."/>
            <person name="Mendoza L."/>
            <person name="Galagan J.E."/>
            <person name="Nusbaum C."/>
            <person name="Birren B.W."/>
        </authorList>
    </citation>
    <scope>NUCLEOTIDE SEQUENCE [LARGE SCALE GENOMIC DNA]</scope>
    <source>
        <strain evidence="3">H143</strain>
    </source>
</reference>
<dbReference type="PANTHER" id="PTHR10026">
    <property type="entry name" value="CYCLIN"/>
    <property type="match status" value="1"/>
</dbReference>
<dbReference type="FunFam" id="1.10.472.10:FF:000101">
    <property type="entry name" value="Cyclin, putative"/>
    <property type="match status" value="1"/>
</dbReference>
<dbReference type="InterPro" id="IPR036915">
    <property type="entry name" value="Cyclin-like_sf"/>
</dbReference>
<dbReference type="InterPro" id="IPR043198">
    <property type="entry name" value="Cyclin/Ssn8"/>
</dbReference>
<organism evidence="2 3">
    <name type="scientific">Ajellomyces capsulatus (strain H143)</name>
    <name type="common">Darling's disease fungus</name>
    <name type="synonym">Histoplasma capsulatum</name>
    <dbReference type="NCBI Taxonomy" id="544712"/>
    <lineage>
        <taxon>Eukaryota</taxon>
        <taxon>Fungi</taxon>
        <taxon>Dikarya</taxon>
        <taxon>Ascomycota</taxon>
        <taxon>Pezizomycotina</taxon>
        <taxon>Eurotiomycetes</taxon>
        <taxon>Eurotiomycetidae</taxon>
        <taxon>Onygenales</taxon>
        <taxon>Ajellomycetaceae</taxon>
        <taxon>Histoplasma</taxon>
    </lineage>
</organism>
<dbReference type="CDD" id="cd20546">
    <property type="entry name" value="CYCLIN_SpCG1C_ScCTK2-like_rpt2"/>
    <property type="match status" value="1"/>
</dbReference>
<proteinExistence type="predicted"/>
<dbReference type="HOGENOM" id="CLU_038278_1_0_1"/>
<protein>
    <submittedName>
        <fullName evidence="2">C-type cyclin</fullName>
    </submittedName>
</protein>
<evidence type="ECO:0000256" key="1">
    <source>
        <dbReference type="SAM" id="MobiDB-lite"/>
    </source>
</evidence>
<evidence type="ECO:0000313" key="3">
    <source>
        <dbReference type="Proteomes" id="UP000002624"/>
    </source>
</evidence>
<accession>C6HQU2</accession>
<sequence length="395" mass="44903">MAPVRSEAAPHDTSNNVHPTIPPPAGPHPSYIQVAKPYVFERTVHECIAATGVDQLREDNIRLQGVTWIDNVRKALHLLVHPESEYNYLVCLIPYQIFGFSFLLLTLKKDAAAAALFIACKIEDTLKKSRDILCSAYNLKLPPAEHLSADDPLFESHSRGIIGLERLMLESSGFDFRNRHPQKPLIKLIKHFNFDKNSKTSRVAYGMSLDLYRTFAPLKQTSATMAFACLELAGRLLNDRHERVESGRVYRLWLTSREEIMETMLDLLELYTHNRSLTSIGPDFPLDLFLNIRIPLNQEADSKKFPRFTYWESKKSSTNGVKTLNGAKYNGDGPKTGRLANPLTPMAAHESRSKAGERGREGTIRFMLYPEQAKAERETVAAYFKVEMEEYEEDE</sequence>
<dbReference type="Gene3D" id="1.10.472.10">
    <property type="entry name" value="Cyclin-like"/>
    <property type="match status" value="2"/>
</dbReference>
<dbReference type="GO" id="GO:0006357">
    <property type="term" value="P:regulation of transcription by RNA polymerase II"/>
    <property type="evidence" value="ECO:0007669"/>
    <property type="project" value="InterPro"/>
</dbReference>
<dbReference type="AlphaFoldDB" id="C6HQU2"/>
<dbReference type="STRING" id="544712.C6HQU2"/>
<dbReference type="OMA" id="GITWIDN"/>